<accession>W5W940</accession>
<dbReference type="STRING" id="1449976.KALB_1321"/>
<proteinExistence type="predicted"/>
<dbReference type="AlphaFoldDB" id="W5W940"/>
<evidence type="ECO:0000313" key="1">
    <source>
        <dbReference type="EMBL" id="AHH94694.1"/>
    </source>
</evidence>
<name>W5W940_9PSEU</name>
<dbReference type="Proteomes" id="UP000019225">
    <property type="component" value="Chromosome"/>
</dbReference>
<dbReference type="eggNOG" id="ENOG503450Q">
    <property type="taxonomic scope" value="Bacteria"/>
</dbReference>
<protein>
    <submittedName>
        <fullName evidence="1">Uncharacterized protein</fullName>
    </submittedName>
</protein>
<organism evidence="1 2">
    <name type="scientific">Kutzneria albida DSM 43870</name>
    <dbReference type="NCBI Taxonomy" id="1449976"/>
    <lineage>
        <taxon>Bacteria</taxon>
        <taxon>Bacillati</taxon>
        <taxon>Actinomycetota</taxon>
        <taxon>Actinomycetes</taxon>
        <taxon>Pseudonocardiales</taxon>
        <taxon>Pseudonocardiaceae</taxon>
        <taxon>Kutzneria</taxon>
    </lineage>
</organism>
<dbReference type="EMBL" id="CP007155">
    <property type="protein sequence ID" value="AHH94694.1"/>
    <property type="molecule type" value="Genomic_DNA"/>
</dbReference>
<sequence length="166" mass="17467">MSDMPALDLVVHDERFGRVHVTGDGGRITVSGEQVPGCEVTRTSPEPARADVPIGTREGAELTAALSGRPGTLTPGPGRLTRGSYRVDAEFDGDQYRLAPVTATASRLSVNGTAVGELDTQPLHATWQDAVRAEHAAVGYLLLASFGAGARRMPGLLLESLTQYQG</sequence>
<keyword evidence="2" id="KW-1185">Reference proteome</keyword>
<gene>
    <name evidence="1" type="ORF">KALB_1321</name>
</gene>
<dbReference type="HOGENOM" id="CLU_1502659_0_0_11"/>
<reference evidence="1 2" key="1">
    <citation type="journal article" date="2014" name="BMC Genomics">
        <title>Complete genome sequence of producer of the glycopeptide antibiotic Aculeximycin Kutzneria albida DSM 43870T, a representative of minor genus of Pseudonocardiaceae.</title>
        <authorList>
            <person name="Rebets Y."/>
            <person name="Tokovenko B."/>
            <person name="Lushchyk I."/>
            <person name="Ruckert C."/>
            <person name="Zaburannyi N."/>
            <person name="Bechthold A."/>
            <person name="Kalinowski J."/>
            <person name="Luzhetskyy A."/>
        </authorList>
    </citation>
    <scope>NUCLEOTIDE SEQUENCE [LARGE SCALE GENOMIC DNA]</scope>
    <source>
        <strain evidence="1">DSM 43870</strain>
    </source>
</reference>
<evidence type="ECO:0000313" key="2">
    <source>
        <dbReference type="Proteomes" id="UP000019225"/>
    </source>
</evidence>
<dbReference type="KEGG" id="kal:KALB_1321"/>